<feature type="transmembrane region" description="Helical" evidence="5">
    <location>
        <begin position="6"/>
        <end position="24"/>
    </location>
</feature>
<evidence type="ECO:0000256" key="5">
    <source>
        <dbReference type="SAM" id="Phobius"/>
    </source>
</evidence>
<keyword evidence="7" id="KW-1185">Reference proteome</keyword>
<dbReference type="GO" id="GO:0016020">
    <property type="term" value="C:membrane"/>
    <property type="evidence" value="ECO:0007669"/>
    <property type="project" value="UniProtKB-SubCell"/>
</dbReference>
<reference evidence="6 7" key="1">
    <citation type="submission" date="2017-03" db="EMBL/GenBank/DDBJ databases">
        <authorList>
            <person name="Afonso C.L."/>
            <person name="Miller P.J."/>
            <person name="Scott M.A."/>
            <person name="Spackman E."/>
            <person name="Goraichik I."/>
            <person name="Dimitrov K.M."/>
            <person name="Suarez D.L."/>
            <person name="Swayne D.E."/>
        </authorList>
    </citation>
    <scope>NUCLEOTIDE SEQUENCE [LARGE SCALE GENOMIC DNA]</scope>
    <source>
        <strain evidence="6 7">CECT 7639</strain>
    </source>
</reference>
<feature type="transmembrane region" description="Helical" evidence="5">
    <location>
        <begin position="70"/>
        <end position="89"/>
    </location>
</feature>
<dbReference type="Pfam" id="PF13564">
    <property type="entry name" value="DoxX_2"/>
    <property type="match status" value="1"/>
</dbReference>
<evidence type="ECO:0000313" key="6">
    <source>
        <dbReference type="EMBL" id="SLN58709.1"/>
    </source>
</evidence>
<evidence type="ECO:0000256" key="2">
    <source>
        <dbReference type="ARBA" id="ARBA00022692"/>
    </source>
</evidence>
<keyword evidence="3 5" id="KW-1133">Transmembrane helix</keyword>
<gene>
    <name evidence="6" type="ORF">TRL7639_03254</name>
</gene>
<comment type="subcellular location">
    <subcellularLocation>
        <location evidence="1">Membrane</location>
        <topology evidence="1">Multi-pass membrane protein</topology>
    </subcellularLocation>
</comment>
<evidence type="ECO:0000256" key="1">
    <source>
        <dbReference type="ARBA" id="ARBA00004141"/>
    </source>
</evidence>
<dbReference type="AlphaFoldDB" id="A0A1Y5T9I0"/>
<dbReference type="InterPro" id="IPR032808">
    <property type="entry name" value="DoxX"/>
</dbReference>
<evidence type="ECO:0000313" key="7">
    <source>
        <dbReference type="Proteomes" id="UP000193077"/>
    </source>
</evidence>
<keyword evidence="2 5" id="KW-0812">Transmembrane</keyword>
<keyword evidence="4 5" id="KW-0472">Membrane</keyword>
<dbReference type="Proteomes" id="UP000193077">
    <property type="component" value="Unassembled WGS sequence"/>
</dbReference>
<organism evidence="6 7">
    <name type="scientific">Falsiruegeria litorea R37</name>
    <dbReference type="NCBI Taxonomy" id="1200284"/>
    <lineage>
        <taxon>Bacteria</taxon>
        <taxon>Pseudomonadati</taxon>
        <taxon>Pseudomonadota</taxon>
        <taxon>Alphaproteobacteria</taxon>
        <taxon>Rhodobacterales</taxon>
        <taxon>Roseobacteraceae</taxon>
        <taxon>Falsiruegeria</taxon>
    </lineage>
</organism>
<sequence length="120" mass="13195">MIEIIKVLLTAFFLFASSIKIFGWHDKIFQVQLEMFKSYGLNRSIMRLVGMVELFGALAIWSSGTLLTPLGAMALLATSIGAVGCHLIFDTWKQGVPAMITGTLSAVIFWNSKELILGLL</sequence>
<evidence type="ECO:0000256" key="3">
    <source>
        <dbReference type="ARBA" id="ARBA00022989"/>
    </source>
</evidence>
<dbReference type="EMBL" id="FWFO01000002">
    <property type="protein sequence ID" value="SLN58709.1"/>
    <property type="molecule type" value="Genomic_DNA"/>
</dbReference>
<protein>
    <recommendedName>
        <fullName evidence="8">DoxX</fullName>
    </recommendedName>
</protein>
<dbReference type="RefSeq" id="WP_085796876.1">
    <property type="nucleotide sequence ID" value="NZ_FWFO01000002.1"/>
</dbReference>
<evidence type="ECO:0000256" key="4">
    <source>
        <dbReference type="ARBA" id="ARBA00023136"/>
    </source>
</evidence>
<accession>A0A1Y5T9I0</accession>
<name>A0A1Y5T9I0_9RHOB</name>
<proteinExistence type="predicted"/>
<evidence type="ECO:0008006" key="8">
    <source>
        <dbReference type="Google" id="ProtNLM"/>
    </source>
</evidence>
<feature type="transmembrane region" description="Helical" evidence="5">
    <location>
        <begin position="45"/>
        <end position="64"/>
    </location>
</feature>
<dbReference type="OrthoDB" id="5879006at2"/>